<gene>
    <name evidence="1" type="ORF">CC78DRAFT_480518</name>
</gene>
<accession>A0A9P4JWY7</accession>
<evidence type="ECO:0000313" key="2">
    <source>
        <dbReference type="Proteomes" id="UP000800093"/>
    </source>
</evidence>
<feature type="non-terminal residue" evidence="1">
    <location>
        <position position="1"/>
    </location>
</feature>
<organism evidence="1 2">
    <name type="scientific">Lojkania enalia</name>
    <dbReference type="NCBI Taxonomy" id="147567"/>
    <lineage>
        <taxon>Eukaryota</taxon>
        <taxon>Fungi</taxon>
        <taxon>Dikarya</taxon>
        <taxon>Ascomycota</taxon>
        <taxon>Pezizomycotina</taxon>
        <taxon>Dothideomycetes</taxon>
        <taxon>Pleosporomycetidae</taxon>
        <taxon>Pleosporales</taxon>
        <taxon>Pleosporales incertae sedis</taxon>
        <taxon>Lojkania</taxon>
    </lineage>
</organism>
<sequence length="51" mass="6496">LISFFTKYKLRRLYRRFNYSYIEQLYIILKNTIYNVNPSILKKIEKFCYIY</sequence>
<reference evidence="2" key="1">
    <citation type="journal article" date="2020" name="Stud. Mycol.">
        <title>101 Dothideomycetes genomes: A test case for predicting lifestyles and emergence of pathogens.</title>
        <authorList>
            <person name="Haridas S."/>
            <person name="Albert R."/>
            <person name="Binder M."/>
            <person name="Bloem J."/>
            <person name="LaButti K."/>
            <person name="Salamov A."/>
            <person name="Andreopoulos B."/>
            <person name="Baker S."/>
            <person name="Barry K."/>
            <person name="Bills G."/>
            <person name="Bluhm B."/>
            <person name="Cannon C."/>
            <person name="Castanera R."/>
            <person name="Culley D."/>
            <person name="Daum C."/>
            <person name="Ezra D."/>
            <person name="Gonzalez J."/>
            <person name="Henrissat B."/>
            <person name="Kuo A."/>
            <person name="Liang C."/>
            <person name="Lipzen A."/>
            <person name="Lutzoni F."/>
            <person name="Magnuson J."/>
            <person name="Mondo S."/>
            <person name="Nolan M."/>
            <person name="Ohm R."/>
            <person name="Pangilinan J."/>
            <person name="Park H.-J."/>
            <person name="Ramirez L."/>
            <person name="Alfaro M."/>
            <person name="Sun H."/>
            <person name="Tritt A."/>
            <person name="Yoshinaga Y."/>
            <person name="Zwiers L.-H."/>
            <person name="Turgeon B."/>
            <person name="Goodwin S."/>
            <person name="Spatafora J."/>
            <person name="Crous P."/>
            <person name="Grigoriev I."/>
        </authorList>
    </citation>
    <scope>NUCLEOTIDE SEQUENCE [LARGE SCALE GENOMIC DNA]</scope>
    <source>
        <strain evidence="2">CBS 304.66</strain>
    </source>
</reference>
<protein>
    <submittedName>
        <fullName evidence="1">Uncharacterized protein</fullName>
    </submittedName>
</protein>
<dbReference type="AlphaFoldDB" id="A0A9P4JWY7"/>
<keyword evidence="2" id="KW-1185">Reference proteome</keyword>
<evidence type="ECO:0000313" key="1">
    <source>
        <dbReference type="EMBL" id="KAF2257946.1"/>
    </source>
</evidence>
<proteinExistence type="predicted"/>
<dbReference type="Proteomes" id="UP000800093">
    <property type="component" value="Unassembled WGS sequence"/>
</dbReference>
<dbReference type="EMBL" id="ML986806">
    <property type="protein sequence ID" value="KAF2257946.1"/>
    <property type="molecule type" value="Genomic_DNA"/>
</dbReference>
<comment type="caution">
    <text evidence="1">The sequence shown here is derived from an EMBL/GenBank/DDBJ whole genome shotgun (WGS) entry which is preliminary data.</text>
</comment>
<name>A0A9P4JWY7_9PLEO</name>